<protein>
    <submittedName>
        <fullName evidence="1">Uncharacterized protein</fullName>
    </submittedName>
</protein>
<dbReference type="Proteomes" id="UP000075398">
    <property type="component" value="Unassembled WGS sequence"/>
</dbReference>
<dbReference type="EMBL" id="LNGC01000001">
    <property type="protein sequence ID" value="KYC53852.1"/>
    <property type="molecule type" value="Genomic_DNA"/>
</dbReference>
<sequence>MQKLKLNEYGWREARIIFKGFDIEVQELDIVKGVRVSTNINSFLGGRDIVAEF</sequence>
<comment type="caution">
    <text evidence="1">The sequence shown here is derived from an EMBL/GenBank/DDBJ whole genome shotgun (WGS) entry which is preliminary data.</text>
</comment>
<evidence type="ECO:0000313" key="2">
    <source>
        <dbReference type="Proteomes" id="UP000075398"/>
    </source>
</evidence>
<organism evidence="1 2">
    <name type="scientific">Candidatus Methanofastidiosum methylothiophilum</name>
    <dbReference type="NCBI Taxonomy" id="1705564"/>
    <lineage>
        <taxon>Archaea</taxon>
        <taxon>Methanobacteriati</taxon>
        <taxon>Methanobacteriota</taxon>
        <taxon>Stenosarchaea group</taxon>
        <taxon>Candidatus Methanofastidiosia</taxon>
        <taxon>Candidatus Methanofastidiosales</taxon>
        <taxon>Candidatus Methanofastidiosaceae</taxon>
        <taxon>Candidatus Methanofastidiosum</taxon>
    </lineage>
</organism>
<accession>A0A150J9C7</accession>
<dbReference type="AlphaFoldDB" id="A0A150J9C7"/>
<reference evidence="1 2" key="1">
    <citation type="journal article" date="2016" name="ISME J.">
        <title>Chasing the elusive Euryarchaeota class WSA2: genomes reveal a uniquely fastidious methyl-reducing methanogen.</title>
        <authorList>
            <person name="Nobu M.K."/>
            <person name="Narihiro T."/>
            <person name="Kuroda K."/>
            <person name="Mei R."/>
            <person name="Liu W.T."/>
        </authorList>
    </citation>
    <scope>NUCLEOTIDE SEQUENCE [LARGE SCALE GENOMIC DNA]</scope>
    <source>
        <strain evidence="1">U1lsi0528_Bin055</strain>
    </source>
</reference>
<proteinExistence type="predicted"/>
<gene>
    <name evidence="1" type="ORF">AMQ22_00051</name>
</gene>
<evidence type="ECO:0000313" key="1">
    <source>
        <dbReference type="EMBL" id="KYC53852.1"/>
    </source>
</evidence>
<name>A0A150J9C7_9EURY</name>